<evidence type="ECO:0000313" key="10">
    <source>
        <dbReference type="EMBL" id="RGR74137.1"/>
    </source>
</evidence>
<dbReference type="EC" id="1.3.99.33" evidence="2 8"/>
<dbReference type="PROSITE" id="PS51257">
    <property type="entry name" value="PROKAR_LIPOPROTEIN"/>
    <property type="match status" value="1"/>
</dbReference>
<keyword evidence="5 8" id="KW-0274">FAD</keyword>
<dbReference type="GO" id="GO:0033765">
    <property type="term" value="F:steroid dehydrogenase activity, acting on the CH-CH group of donors"/>
    <property type="evidence" value="ECO:0007669"/>
    <property type="project" value="UniProtKB-ARBA"/>
</dbReference>
<dbReference type="InterPro" id="IPR003953">
    <property type="entry name" value="FAD-dep_OxRdtase_2_FAD-bd"/>
</dbReference>
<name>A0A412G103_9FIRM</name>
<evidence type="ECO:0000256" key="5">
    <source>
        <dbReference type="ARBA" id="ARBA00022827"/>
    </source>
</evidence>
<sequence>MKKIVKLMLSVMMIASMAACSSAPKNDQGGEGKFKAGTYTGTAQGNNGDVTVEVTLSADKIEKVEVTEHKESAGISDAAIADIPASIVESQSLNVDTVSGATHTSDAILDAVKAALTEAGADVEALMSGEGAAKTTVTLEDKTYDVVVLGAGGAGLSAAIEAQAAGANVVVIEKMPYVGGNTILSYAELACPNNWLQEEQGIEDSPELMAKEMWEGGGKVAKKEMVDIVANNATAAAEWLRDEIGVKYQDYLVWEGGHSVARAVEPIDLGPGMINPLKEYAEGHGVEIMLNTKAEELIQDETGKVVGVKVSQGDQTATISANRSVVLATGGFGANVEMREHYNTRWETLDESVKTTNSPAIVGDGIVMAEKIGANLINMEHIQLYPFNNPITGVFYGIEAPSWSGEGLIYVNKDGKRFVNEVAMRDVRAEGILAQGGLVYAIYNQEVADRLNLEEKFADEYARCLEDGVFFKADTLEEVAEHYGINAENLVETMDKYNEGIENNTDEFGRTTSMVTMKEGPWFILEGVVSVHHTMGGVEINENAEVLDTEGSVMPGLFAAGEVTGSVHGNNRVGTCAIADITVFGRIAGRNAAAAE</sequence>
<organism evidence="10 11">
    <name type="scientific">Holdemania filiformis</name>
    <dbReference type="NCBI Taxonomy" id="61171"/>
    <lineage>
        <taxon>Bacteria</taxon>
        <taxon>Bacillati</taxon>
        <taxon>Bacillota</taxon>
        <taxon>Erysipelotrichia</taxon>
        <taxon>Erysipelotrichales</taxon>
        <taxon>Erysipelotrichaceae</taxon>
        <taxon>Holdemania</taxon>
    </lineage>
</organism>
<evidence type="ECO:0000256" key="2">
    <source>
        <dbReference type="ARBA" id="ARBA00013137"/>
    </source>
</evidence>
<dbReference type="GO" id="GO:0010181">
    <property type="term" value="F:FMN binding"/>
    <property type="evidence" value="ECO:0007669"/>
    <property type="project" value="InterPro"/>
</dbReference>
<dbReference type="Gene3D" id="3.90.700.10">
    <property type="entry name" value="Succinate dehydrogenase/fumarate reductase flavoprotein, catalytic domain"/>
    <property type="match status" value="1"/>
</dbReference>
<proteinExistence type="inferred from homology"/>
<dbReference type="Proteomes" id="UP000284178">
    <property type="component" value="Unassembled WGS sequence"/>
</dbReference>
<comment type="catalytic activity">
    <reaction evidence="7 8">
        <text>dihydrourocanate + A = urocanate + AH2</text>
        <dbReference type="Rhea" id="RHEA:36059"/>
        <dbReference type="ChEBI" id="CHEBI:13193"/>
        <dbReference type="ChEBI" id="CHEBI:17499"/>
        <dbReference type="ChEBI" id="CHEBI:27247"/>
        <dbReference type="ChEBI" id="CHEBI:72991"/>
        <dbReference type="EC" id="1.3.99.33"/>
    </reaction>
</comment>
<dbReference type="Pfam" id="PF04205">
    <property type="entry name" value="FMN_bind"/>
    <property type="match status" value="1"/>
</dbReference>
<dbReference type="NCBIfam" id="TIGR01813">
    <property type="entry name" value="flavo_cyto_c"/>
    <property type="match status" value="1"/>
</dbReference>
<feature type="domain" description="FMN-binding" evidence="9">
    <location>
        <begin position="45"/>
        <end position="119"/>
    </location>
</feature>
<gene>
    <name evidence="10" type="ORF">DWY25_08660</name>
</gene>
<keyword evidence="8" id="KW-0732">Signal</keyword>
<dbReference type="PANTHER" id="PTHR43400">
    <property type="entry name" value="FUMARATE REDUCTASE"/>
    <property type="match status" value="1"/>
</dbReference>
<dbReference type="InterPro" id="IPR010960">
    <property type="entry name" value="Flavocytochrome_c"/>
</dbReference>
<dbReference type="Gene3D" id="3.50.50.60">
    <property type="entry name" value="FAD/NAD(P)-binding domain"/>
    <property type="match status" value="1"/>
</dbReference>
<accession>A0A412G103</accession>
<dbReference type="InterPro" id="IPR027477">
    <property type="entry name" value="Succ_DH/fumarate_Rdtase_cat_sf"/>
</dbReference>
<evidence type="ECO:0000256" key="4">
    <source>
        <dbReference type="ARBA" id="ARBA00022630"/>
    </source>
</evidence>
<feature type="chain" id="PRO_5022258721" description="Urocanate reductase" evidence="8">
    <location>
        <begin position="19"/>
        <end position="596"/>
    </location>
</feature>
<dbReference type="PRINTS" id="PR00368">
    <property type="entry name" value="FADPNR"/>
</dbReference>
<evidence type="ECO:0000259" key="9">
    <source>
        <dbReference type="SMART" id="SM00900"/>
    </source>
</evidence>
<keyword evidence="11" id="KW-1185">Reference proteome</keyword>
<dbReference type="RefSeq" id="WP_117894902.1">
    <property type="nucleotide sequence ID" value="NZ_CABJCV010000009.1"/>
</dbReference>
<keyword evidence="6 8" id="KW-0560">Oxidoreductase</keyword>
<dbReference type="AlphaFoldDB" id="A0A412G103"/>
<comment type="similarity">
    <text evidence="1 8">Belongs to the FAD-dependent oxidoreductase 2 family. FRD/SDH subfamily.</text>
</comment>
<dbReference type="SMART" id="SM00900">
    <property type="entry name" value="FMN_bind"/>
    <property type="match status" value="1"/>
</dbReference>
<keyword evidence="4 8" id="KW-0285">Flavoprotein</keyword>
<evidence type="ECO:0000256" key="3">
    <source>
        <dbReference type="ARBA" id="ARBA00015872"/>
    </source>
</evidence>
<evidence type="ECO:0000256" key="1">
    <source>
        <dbReference type="ARBA" id="ARBA00008040"/>
    </source>
</evidence>
<dbReference type="SUPFAM" id="SSF51905">
    <property type="entry name" value="FAD/NAD(P)-binding domain"/>
    <property type="match status" value="1"/>
</dbReference>
<dbReference type="Pfam" id="PF00890">
    <property type="entry name" value="FAD_binding_2"/>
    <property type="match status" value="1"/>
</dbReference>
<evidence type="ECO:0000313" key="11">
    <source>
        <dbReference type="Proteomes" id="UP000284178"/>
    </source>
</evidence>
<dbReference type="InterPro" id="IPR036188">
    <property type="entry name" value="FAD/NAD-bd_sf"/>
</dbReference>
<protein>
    <recommendedName>
        <fullName evidence="3 8">Urocanate reductase</fullName>
        <ecNumber evidence="2 8">1.3.99.33</ecNumber>
    </recommendedName>
</protein>
<comment type="caution">
    <text evidence="10">The sequence shown here is derived from an EMBL/GenBank/DDBJ whole genome shotgun (WGS) entry which is preliminary data.</text>
</comment>
<evidence type="ECO:0000256" key="7">
    <source>
        <dbReference type="ARBA" id="ARBA00049922"/>
    </source>
</evidence>
<dbReference type="EMBL" id="QRUP01000009">
    <property type="protein sequence ID" value="RGR74137.1"/>
    <property type="molecule type" value="Genomic_DNA"/>
</dbReference>
<dbReference type="InterPro" id="IPR050315">
    <property type="entry name" value="FAD-oxidoreductase_2"/>
</dbReference>
<comment type="cofactor">
    <cofactor evidence="8">
        <name>FAD</name>
        <dbReference type="ChEBI" id="CHEBI:57692"/>
    </cofactor>
    <text evidence="8">Binds 1 FAD per subunit.</text>
</comment>
<dbReference type="Gene3D" id="3.90.1010.20">
    <property type="match status" value="1"/>
</dbReference>
<dbReference type="GeneID" id="83015473"/>
<comment type="cofactor">
    <cofactor evidence="8">
        <name>FMN</name>
        <dbReference type="ChEBI" id="CHEBI:58210"/>
    </cofactor>
    <text evidence="8">Binds 1 or 2 FMN covalently per subunit.</text>
</comment>
<feature type="signal peptide" evidence="8">
    <location>
        <begin position="1"/>
        <end position="18"/>
    </location>
</feature>
<evidence type="ECO:0000256" key="8">
    <source>
        <dbReference type="RuleBase" id="RU366062"/>
    </source>
</evidence>
<evidence type="ECO:0000256" key="6">
    <source>
        <dbReference type="ARBA" id="ARBA00023002"/>
    </source>
</evidence>
<reference evidence="10 11" key="1">
    <citation type="submission" date="2018-08" db="EMBL/GenBank/DDBJ databases">
        <title>A genome reference for cultivated species of the human gut microbiota.</title>
        <authorList>
            <person name="Zou Y."/>
            <person name="Xue W."/>
            <person name="Luo G."/>
        </authorList>
    </citation>
    <scope>NUCLEOTIDE SEQUENCE [LARGE SCALE GENOMIC DNA]</scope>
    <source>
        <strain evidence="10 11">AF24-29</strain>
    </source>
</reference>
<dbReference type="SUPFAM" id="SSF56425">
    <property type="entry name" value="Succinate dehydrogenase/fumarate reductase flavoprotein, catalytic domain"/>
    <property type="match status" value="1"/>
</dbReference>
<dbReference type="PANTHER" id="PTHR43400:SF7">
    <property type="entry name" value="FAD-DEPENDENT OXIDOREDUCTASE 2 FAD BINDING DOMAIN-CONTAINING PROTEIN"/>
    <property type="match status" value="1"/>
</dbReference>
<dbReference type="GO" id="GO:0016020">
    <property type="term" value="C:membrane"/>
    <property type="evidence" value="ECO:0007669"/>
    <property type="project" value="InterPro"/>
</dbReference>
<dbReference type="InterPro" id="IPR007329">
    <property type="entry name" value="FMN-bd"/>
</dbReference>